<organism evidence="3 4">
    <name type="scientific">Actinokineospora spheciospongiae</name>
    <dbReference type="NCBI Taxonomy" id="909613"/>
    <lineage>
        <taxon>Bacteria</taxon>
        <taxon>Bacillati</taxon>
        <taxon>Actinomycetota</taxon>
        <taxon>Actinomycetes</taxon>
        <taxon>Pseudonocardiales</taxon>
        <taxon>Pseudonocardiaceae</taxon>
        <taxon>Actinokineospora</taxon>
    </lineage>
</organism>
<dbReference type="OrthoDB" id="9815592at2"/>
<feature type="transmembrane region" description="Helical" evidence="2">
    <location>
        <begin position="39"/>
        <end position="65"/>
    </location>
</feature>
<feature type="transmembrane region" description="Helical" evidence="2">
    <location>
        <begin position="109"/>
        <end position="126"/>
    </location>
</feature>
<keyword evidence="4" id="KW-1185">Reference proteome</keyword>
<feature type="region of interest" description="Disordered" evidence="1">
    <location>
        <begin position="1"/>
        <end position="30"/>
    </location>
</feature>
<dbReference type="AlphaFoldDB" id="W7J287"/>
<feature type="transmembrane region" description="Helical" evidence="2">
    <location>
        <begin position="77"/>
        <end position="97"/>
    </location>
</feature>
<gene>
    <name evidence="3" type="ORF">UO65_4490</name>
</gene>
<feature type="compositionally biased region" description="Basic residues" evidence="1">
    <location>
        <begin position="1"/>
        <end position="15"/>
    </location>
</feature>
<evidence type="ECO:0000256" key="2">
    <source>
        <dbReference type="SAM" id="Phobius"/>
    </source>
</evidence>
<feature type="transmembrane region" description="Helical" evidence="2">
    <location>
        <begin position="132"/>
        <end position="158"/>
    </location>
</feature>
<accession>W7J287</accession>
<keyword evidence="2" id="KW-1133">Transmembrane helix</keyword>
<reference evidence="3 4" key="1">
    <citation type="journal article" date="2014" name="Genome Announc.">
        <title>Draft Genome Sequence of the Antitrypanosomally Active Sponge-Associated Bacterium Actinokineospora sp. Strain EG49.</title>
        <authorList>
            <person name="Harjes J."/>
            <person name="Ryu T."/>
            <person name="Abdelmohsen U.R."/>
            <person name="Moitinho-Silva L."/>
            <person name="Horn H."/>
            <person name="Ravasi T."/>
            <person name="Hentschel U."/>
        </authorList>
    </citation>
    <scope>NUCLEOTIDE SEQUENCE [LARGE SCALE GENOMIC DNA]</scope>
    <source>
        <strain evidence="3 4">EG49</strain>
    </source>
</reference>
<dbReference type="Proteomes" id="UP000019277">
    <property type="component" value="Unassembled WGS sequence"/>
</dbReference>
<keyword evidence="2" id="KW-0812">Transmembrane</keyword>
<dbReference type="STRING" id="909613.UO65_4490"/>
<feature type="transmembrane region" description="Helical" evidence="2">
    <location>
        <begin position="178"/>
        <end position="196"/>
    </location>
</feature>
<proteinExistence type="predicted"/>
<protein>
    <submittedName>
        <fullName evidence="3">Uncharacterized protein</fullName>
    </submittedName>
</protein>
<dbReference type="EMBL" id="AYXG01000166">
    <property type="protein sequence ID" value="EWC60244.1"/>
    <property type="molecule type" value="Genomic_DNA"/>
</dbReference>
<comment type="caution">
    <text evidence="3">The sequence shown here is derived from an EMBL/GenBank/DDBJ whole genome shotgun (WGS) entry which is preliminary data.</text>
</comment>
<evidence type="ECO:0000313" key="4">
    <source>
        <dbReference type="Proteomes" id="UP000019277"/>
    </source>
</evidence>
<evidence type="ECO:0000256" key="1">
    <source>
        <dbReference type="SAM" id="MobiDB-lite"/>
    </source>
</evidence>
<sequence length="197" mass="21247">MASQKKRRNRKRNRHGGSPTTSAAYAARPPREAESGTRVALVIAAVVGWIALFPLFWFVIAPALSDAVGTVPVLDTIVGWLPGGLAMVYTGVLVMFWEEIPQPRQGVHATTAIVLGAIGLVTFPGLDAEAMHIGYFAGIYASILSMIAWLPAFGVVALARRPFTSSWEIPRRWKGATIIGAAVLMLFLGAGVMRTWF</sequence>
<evidence type="ECO:0000313" key="3">
    <source>
        <dbReference type="EMBL" id="EWC60244.1"/>
    </source>
</evidence>
<keyword evidence="2" id="KW-0472">Membrane</keyword>
<dbReference type="RefSeq" id="WP_035285770.1">
    <property type="nucleotide sequence ID" value="NZ_AYXG01000166.1"/>
</dbReference>
<name>W7J287_9PSEU</name>